<organism evidence="7 8">
    <name type="scientific">Tanticharoenia sakaeratensis NBRC 103193</name>
    <dbReference type="NCBI Taxonomy" id="1231623"/>
    <lineage>
        <taxon>Bacteria</taxon>
        <taxon>Pseudomonadati</taxon>
        <taxon>Pseudomonadota</taxon>
        <taxon>Alphaproteobacteria</taxon>
        <taxon>Acetobacterales</taxon>
        <taxon>Acetobacteraceae</taxon>
        <taxon>Tanticharoenia</taxon>
    </lineage>
</organism>
<protein>
    <recommendedName>
        <fullName evidence="6">Glutathionylspermidine synthase pre-ATP-grasp-like domain-containing protein</fullName>
    </recommendedName>
</protein>
<dbReference type="AlphaFoldDB" id="A0A0D6MJL8"/>
<evidence type="ECO:0000256" key="1">
    <source>
        <dbReference type="ARBA" id="ARBA00022598"/>
    </source>
</evidence>
<keyword evidence="4" id="KW-0067">ATP-binding</keyword>
<accession>A0A0D6MJL8</accession>
<feature type="domain" description="Glutathionylspermidine synthase pre-ATP-grasp-like" evidence="6">
    <location>
        <begin position="3"/>
        <end position="75"/>
    </location>
</feature>
<sequence>MGEAVRASHGLEAFHIPPTMQSVVREPWWRRDPFLIGCFDFAWNGGAPKLIEYNADAHATLPESTRMQSVWHADRAGPWARVA</sequence>
<name>A0A0D6MJL8_9PROT</name>
<reference evidence="7 8" key="1">
    <citation type="submission" date="2012-10" db="EMBL/GenBank/DDBJ databases">
        <title>Genome sequencing of Tanticharoenia sakaeratensis NBRC 103193.</title>
        <authorList>
            <person name="Azuma Y."/>
            <person name="Hadano H."/>
            <person name="Hirakawa H."/>
            <person name="Matsushita K."/>
        </authorList>
    </citation>
    <scope>NUCLEOTIDE SEQUENCE [LARGE SCALE GENOMIC DNA]</scope>
    <source>
        <strain evidence="7 8">NBRC 103193</strain>
    </source>
</reference>
<keyword evidence="1" id="KW-0436">Ligase</keyword>
<dbReference type="GO" id="GO:0016874">
    <property type="term" value="F:ligase activity"/>
    <property type="evidence" value="ECO:0007669"/>
    <property type="project" value="UniProtKB-KW"/>
</dbReference>
<dbReference type="GO" id="GO:0005524">
    <property type="term" value="F:ATP binding"/>
    <property type="evidence" value="ECO:0007669"/>
    <property type="project" value="UniProtKB-KW"/>
</dbReference>
<dbReference type="Proteomes" id="UP000032679">
    <property type="component" value="Unassembled WGS sequence"/>
</dbReference>
<keyword evidence="2" id="KW-0479">Metal-binding</keyword>
<dbReference type="EMBL" id="BALE01000010">
    <property type="protein sequence ID" value="GAN53665.1"/>
    <property type="molecule type" value="Genomic_DNA"/>
</dbReference>
<keyword evidence="5" id="KW-0460">Magnesium</keyword>
<dbReference type="GO" id="GO:0046872">
    <property type="term" value="F:metal ion binding"/>
    <property type="evidence" value="ECO:0007669"/>
    <property type="project" value="UniProtKB-KW"/>
</dbReference>
<evidence type="ECO:0000256" key="4">
    <source>
        <dbReference type="ARBA" id="ARBA00022840"/>
    </source>
</evidence>
<evidence type="ECO:0000256" key="2">
    <source>
        <dbReference type="ARBA" id="ARBA00022723"/>
    </source>
</evidence>
<dbReference type="InterPro" id="IPR005494">
    <property type="entry name" value="GSPS_pre-ATP-grasp-like_dom"/>
</dbReference>
<evidence type="ECO:0000313" key="7">
    <source>
        <dbReference type="EMBL" id="GAN53665.1"/>
    </source>
</evidence>
<dbReference type="STRING" id="1231623.Tasa_010_212"/>
<keyword evidence="8" id="KW-1185">Reference proteome</keyword>
<evidence type="ECO:0000256" key="5">
    <source>
        <dbReference type="ARBA" id="ARBA00022842"/>
    </source>
</evidence>
<keyword evidence="3" id="KW-0547">Nucleotide-binding</keyword>
<proteinExistence type="predicted"/>
<evidence type="ECO:0000313" key="8">
    <source>
        <dbReference type="Proteomes" id="UP000032679"/>
    </source>
</evidence>
<dbReference type="SUPFAM" id="SSF56059">
    <property type="entry name" value="Glutathione synthetase ATP-binding domain-like"/>
    <property type="match status" value="1"/>
</dbReference>
<dbReference type="Pfam" id="PF03738">
    <property type="entry name" value="GSP_synth"/>
    <property type="match status" value="1"/>
</dbReference>
<evidence type="ECO:0000256" key="3">
    <source>
        <dbReference type="ARBA" id="ARBA00022741"/>
    </source>
</evidence>
<evidence type="ECO:0000259" key="6">
    <source>
        <dbReference type="Pfam" id="PF03738"/>
    </source>
</evidence>
<gene>
    <name evidence="7" type="ORF">Tasa_010_212</name>
</gene>
<comment type="caution">
    <text evidence="7">The sequence shown here is derived from an EMBL/GenBank/DDBJ whole genome shotgun (WGS) entry which is preliminary data.</text>
</comment>